<dbReference type="GO" id="GO:0003746">
    <property type="term" value="F:translation elongation factor activity"/>
    <property type="evidence" value="ECO:0007669"/>
    <property type="project" value="UniProtKB-UniRule"/>
</dbReference>
<dbReference type="InterPro" id="IPR001816">
    <property type="entry name" value="Transl_elong_EFTs/EF1B"/>
</dbReference>
<dbReference type="HAMAP" id="MF_00050">
    <property type="entry name" value="EF_Ts"/>
    <property type="match status" value="1"/>
</dbReference>
<evidence type="ECO:0000256" key="3">
    <source>
        <dbReference type="HAMAP-Rule" id="MF_03135"/>
    </source>
</evidence>
<evidence type="ECO:0000256" key="1">
    <source>
        <dbReference type="ARBA" id="ARBA00022768"/>
    </source>
</evidence>
<dbReference type="Proteomes" id="UP001212152">
    <property type="component" value="Unassembled WGS sequence"/>
</dbReference>
<dbReference type="Gene3D" id="1.10.8.10">
    <property type="entry name" value="DNA helicase RuvA subunit, C-terminal domain"/>
    <property type="match status" value="1"/>
</dbReference>
<dbReference type="Gene3D" id="3.30.479.20">
    <property type="entry name" value="Elongation factor Ts, dimerisation domain"/>
    <property type="match status" value="2"/>
</dbReference>
<comment type="similarity">
    <text evidence="3">Belongs to the EF-Ts family.</text>
</comment>
<feature type="domain" description="Translation elongation factor EFTs/EF1B dimerisation" evidence="5">
    <location>
        <begin position="128"/>
        <end position="327"/>
    </location>
</feature>
<dbReference type="InterPro" id="IPR036402">
    <property type="entry name" value="EF-Ts_dimer_sf"/>
</dbReference>
<dbReference type="Pfam" id="PF00889">
    <property type="entry name" value="EF_TS"/>
    <property type="match status" value="1"/>
</dbReference>
<sequence length="413" mass="42298">MLAVRRLASAANPRSLSLLRNRLPSPAVAAAVSSCTTHRRQPFSSSSASLAASSATRLVAALRKETQCSISKAREAVAATPSLSLADALAWLERDLAASGAKKAAKLGDRVAAEGLVHAVCLPGGAGAAIVEVNAETDFVARSSEFVELVGRVGNTALVLGEGSSEATNGSTPKPAIVEVPLEFLKSAPRLPSLSTASSPASSPAARSTTAEPDFKTVQEDVVETIGKLGENIRIRRAAVVTGLSDAAGDAAASPSSFAGAYAHSGGDSTIPRGFGRIAAIAVLSASAPTTSDVQREALRALANKLAQHVVGFGPVVVADADLDAVGVAGRAEPLDGETDTQRRDRLVLLRQPFVFGGGSVEEVLAKTAGELFTGAGDNAKLAVAQFVRWECGDGIEKKEDNFADEVKKQAGL</sequence>
<keyword evidence="2 3" id="KW-0648">Protein biosynthesis</keyword>
<keyword evidence="7" id="KW-1185">Reference proteome</keyword>
<dbReference type="EMBL" id="JADGJQ010000029">
    <property type="protein sequence ID" value="KAJ3178007.1"/>
    <property type="molecule type" value="Genomic_DNA"/>
</dbReference>
<evidence type="ECO:0000313" key="6">
    <source>
        <dbReference type="EMBL" id="KAJ3178007.1"/>
    </source>
</evidence>
<dbReference type="PANTHER" id="PTHR11741:SF0">
    <property type="entry name" value="ELONGATION FACTOR TS, MITOCHONDRIAL"/>
    <property type="match status" value="1"/>
</dbReference>
<evidence type="ECO:0000256" key="2">
    <source>
        <dbReference type="ARBA" id="ARBA00022917"/>
    </source>
</evidence>
<comment type="subcellular location">
    <subcellularLocation>
        <location evidence="3">Mitochondrion</location>
    </subcellularLocation>
</comment>
<dbReference type="SUPFAM" id="SSF54713">
    <property type="entry name" value="Elongation factor Ts (EF-Ts), dimerisation domain"/>
    <property type="match status" value="1"/>
</dbReference>
<dbReference type="InterPro" id="IPR018101">
    <property type="entry name" value="Transl_elong_Ts_CS"/>
</dbReference>
<evidence type="ECO:0000259" key="5">
    <source>
        <dbReference type="Pfam" id="PF00889"/>
    </source>
</evidence>
<name>A0AAD5XQ66_9FUNG</name>
<comment type="caution">
    <text evidence="6">The sequence shown here is derived from an EMBL/GenBank/DDBJ whole genome shotgun (WGS) entry which is preliminary data.</text>
</comment>
<evidence type="ECO:0000256" key="4">
    <source>
        <dbReference type="SAM" id="MobiDB-lite"/>
    </source>
</evidence>
<dbReference type="PANTHER" id="PTHR11741">
    <property type="entry name" value="ELONGATION FACTOR TS"/>
    <property type="match status" value="1"/>
</dbReference>
<feature type="compositionally biased region" description="Low complexity" evidence="4">
    <location>
        <begin position="193"/>
        <end position="211"/>
    </location>
</feature>
<keyword evidence="3" id="KW-0496">Mitochondrion</keyword>
<organism evidence="6 7">
    <name type="scientific">Geranomyces variabilis</name>
    <dbReference type="NCBI Taxonomy" id="109894"/>
    <lineage>
        <taxon>Eukaryota</taxon>
        <taxon>Fungi</taxon>
        <taxon>Fungi incertae sedis</taxon>
        <taxon>Chytridiomycota</taxon>
        <taxon>Chytridiomycota incertae sedis</taxon>
        <taxon>Chytridiomycetes</taxon>
        <taxon>Spizellomycetales</taxon>
        <taxon>Powellomycetaceae</taxon>
        <taxon>Geranomyces</taxon>
    </lineage>
</organism>
<reference evidence="6" key="1">
    <citation type="submission" date="2020-05" db="EMBL/GenBank/DDBJ databases">
        <title>Phylogenomic resolution of chytrid fungi.</title>
        <authorList>
            <person name="Stajich J.E."/>
            <person name="Amses K."/>
            <person name="Simmons R."/>
            <person name="Seto K."/>
            <person name="Myers J."/>
            <person name="Bonds A."/>
            <person name="Quandt C.A."/>
            <person name="Barry K."/>
            <person name="Liu P."/>
            <person name="Grigoriev I."/>
            <person name="Longcore J.E."/>
            <person name="James T.Y."/>
        </authorList>
    </citation>
    <scope>NUCLEOTIDE SEQUENCE</scope>
    <source>
        <strain evidence="6">JEL0379</strain>
    </source>
</reference>
<keyword evidence="1 3" id="KW-0251">Elongation factor</keyword>
<evidence type="ECO:0000313" key="7">
    <source>
        <dbReference type="Proteomes" id="UP001212152"/>
    </source>
</evidence>
<dbReference type="AlphaFoldDB" id="A0AAD5XQ66"/>
<dbReference type="PROSITE" id="PS51257">
    <property type="entry name" value="PROKAR_LIPOPROTEIN"/>
    <property type="match status" value="1"/>
</dbReference>
<accession>A0AAD5XQ66</accession>
<proteinExistence type="inferred from homology"/>
<dbReference type="GO" id="GO:0070125">
    <property type="term" value="P:mitochondrial translational elongation"/>
    <property type="evidence" value="ECO:0007669"/>
    <property type="project" value="TreeGrafter"/>
</dbReference>
<dbReference type="InterPro" id="IPR014039">
    <property type="entry name" value="Transl_elong_EFTs/EF1B_dimer"/>
</dbReference>
<dbReference type="PROSITE" id="PS01127">
    <property type="entry name" value="EF_TS_2"/>
    <property type="match status" value="1"/>
</dbReference>
<comment type="function">
    <text evidence="3">Associates with the EF-Tu.GDP complex and induces the exchange of GDP to GTP. It remains bound to the aminoacyl-tRNA.EF-Tu.GTP complex up to the GTP hydrolysis stage on the ribosome.</text>
</comment>
<gene>
    <name evidence="3 6" type="primary">TSF1</name>
    <name evidence="6" type="ORF">HDU87_003784</name>
</gene>
<feature type="region of interest" description="Disordered" evidence="4">
    <location>
        <begin position="193"/>
        <end position="214"/>
    </location>
</feature>
<protein>
    <recommendedName>
        <fullName evidence="3">Elongation factor Ts, mitochondrial</fullName>
        <shortName evidence="3">EF-Ts</shortName>
        <shortName evidence="3">EF-TsMt</shortName>
    </recommendedName>
</protein>
<dbReference type="GO" id="GO:0005739">
    <property type="term" value="C:mitochondrion"/>
    <property type="evidence" value="ECO:0007669"/>
    <property type="project" value="UniProtKB-SubCell"/>
</dbReference>